<organism evidence="2 3">
    <name type="scientific">Dermabacter vaginalis</name>
    <dbReference type="NCBI Taxonomy" id="1630135"/>
    <lineage>
        <taxon>Bacteria</taxon>
        <taxon>Bacillati</taxon>
        <taxon>Actinomycetota</taxon>
        <taxon>Actinomycetes</taxon>
        <taxon>Micrococcales</taxon>
        <taxon>Dermabacteraceae</taxon>
        <taxon>Dermabacter</taxon>
    </lineage>
</organism>
<gene>
    <name evidence="2" type="ORF">DAD186_05260</name>
</gene>
<reference evidence="2 3" key="1">
    <citation type="submission" date="2015-06" db="EMBL/GenBank/DDBJ databases">
        <title>Investigation of pathophysiology for high-risk pregnancy and development of treatment modality based on it.</title>
        <authorList>
            <person name="Kim B.-C."/>
            <person name="Lim S."/>
        </authorList>
    </citation>
    <scope>NUCLEOTIDE SEQUENCE [LARGE SCALE GENOMIC DNA]</scope>
    <source>
        <strain evidence="2 3">AD1-86</strain>
    </source>
</reference>
<sequence length="53" mass="5788">MERLTSRKRLAHGFPTQTVRHTHDGAHAFPLLGARGRGPPGTHSSAHVRSEAH</sequence>
<dbReference type="Proteomes" id="UP000092596">
    <property type="component" value="Chromosome"/>
</dbReference>
<protein>
    <submittedName>
        <fullName evidence="2">Uncharacterized protein</fullName>
    </submittedName>
</protein>
<dbReference type="KEGG" id="dva:DAD186_05260"/>
<dbReference type="AlphaFoldDB" id="A0A1B0ZGM5"/>
<dbReference type="STRING" id="1630135.DAD186_05260"/>
<dbReference type="EMBL" id="CP012117">
    <property type="protein sequence ID" value="ANP27081.1"/>
    <property type="molecule type" value="Genomic_DNA"/>
</dbReference>
<name>A0A1B0ZGM5_9MICO</name>
<accession>A0A1B0ZGM5</accession>
<evidence type="ECO:0000313" key="3">
    <source>
        <dbReference type="Proteomes" id="UP000092596"/>
    </source>
</evidence>
<proteinExistence type="predicted"/>
<evidence type="ECO:0000256" key="1">
    <source>
        <dbReference type="SAM" id="MobiDB-lite"/>
    </source>
</evidence>
<evidence type="ECO:0000313" key="2">
    <source>
        <dbReference type="EMBL" id="ANP27081.1"/>
    </source>
</evidence>
<feature type="region of interest" description="Disordered" evidence="1">
    <location>
        <begin position="29"/>
        <end position="53"/>
    </location>
</feature>